<name>A0A8X8YPC4_SALSN</name>
<proteinExistence type="predicted"/>
<dbReference type="EMBL" id="PNBA02000001">
    <property type="protein sequence ID" value="KAG6436146.1"/>
    <property type="molecule type" value="Genomic_DNA"/>
</dbReference>
<organism evidence="1">
    <name type="scientific">Salvia splendens</name>
    <name type="common">Scarlet sage</name>
    <dbReference type="NCBI Taxonomy" id="180675"/>
    <lineage>
        <taxon>Eukaryota</taxon>
        <taxon>Viridiplantae</taxon>
        <taxon>Streptophyta</taxon>
        <taxon>Embryophyta</taxon>
        <taxon>Tracheophyta</taxon>
        <taxon>Spermatophyta</taxon>
        <taxon>Magnoliopsida</taxon>
        <taxon>eudicotyledons</taxon>
        <taxon>Gunneridae</taxon>
        <taxon>Pentapetalae</taxon>
        <taxon>asterids</taxon>
        <taxon>lamiids</taxon>
        <taxon>Lamiales</taxon>
        <taxon>Lamiaceae</taxon>
        <taxon>Nepetoideae</taxon>
        <taxon>Mentheae</taxon>
        <taxon>Salviinae</taxon>
        <taxon>Salvia</taxon>
        <taxon>Salvia subgen. Calosphace</taxon>
        <taxon>core Calosphace</taxon>
    </lineage>
</organism>
<keyword evidence="2" id="KW-1185">Reference proteome</keyword>
<reference evidence="1" key="1">
    <citation type="submission" date="2018-01" db="EMBL/GenBank/DDBJ databases">
        <authorList>
            <person name="Mao J.F."/>
        </authorList>
    </citation>
    <scope>NUCLEOTIDE SEQUENCE</scope>
    <source>
        <strain evidence="1">Huo1</strain>
        <tissue evidence="1">Leaf</tissue>
    </source>
</reference>
<dbReference type="AlphaFoldDB" id="A0A8X8YPC4"/>
<evidence type="ECO:0000313" key="1">
    <source>
        <dbReference type="EMBL" id="KAG6436146.1"/>
    </source>
</evidence>
<accession>A0A8X8YPC4</accession>
<evidence type="ECO:0000313" key="2">
    <source>
        <dbReference type="Proteomes" id="UP000298416"/>
    </source>
</evidence>
<gene>
    <name evidence="1" type="ORF">SASPL_101030</name>
</gene>
<reference evidence="1" key="2">
    <citation type="submission" date="2020-08" db="EMBL/GenBank/DDBJ databases">
        <title>Plant Genome Project.</title>
        <authorList>
            <person name="Zhang R.-G."/>
        </authorList>
    </citation>
    <scope>NUCLEOTIDE SEQUENCE</scope>
    <source>
        <strain evidence="1">Huo1</strain>
        <tissue evidence="1">Leaf</tissue>
    </source>
</reference>
<protein>
    <submittedName>
        <fullName evidence="1">Uncharacterized protein</fullName>
    </submittedName>
</protein>
<comment type="caution">
    <text evidence="1">The sequence shown here is derived from an EMBL/GenBank/DDBJ whole genome shotgun (WGS) entry which is preliminary data.</text>
</comment>
<sequence>MCLVLNDLICTIVAEALRSLLRYNEQSIWRRPRSVSVAGFDVPVLLDLMFLTRLKQVTIMSTLEVAMTGENHLRYPLTSSIPC</sequence>
<dbReference type="Proteomes" id="UP000298416">
    <property type="component" value="Unassembled WGS sequence"/>
</dbReference>